<dbReference type="SUPFAM" id="SSF52540">
    <property type="entry name" value="P-loop containing nucleoside triphosphate hydrolases"/>
    <property type="match status" value="1"/>
</dbReference>
<keyword evidence="2" id="KW-0067">ATP-binding</keyword>
<dbReference type="GO" id="GO:0051782">
    <property type="term" value="P:negative regulation of cell division"/>
    <property type="evidence" value="ECO:0007669"/>
    <property type="project" value="TreeGrafter"/>
</dbReference>
<gene>
    <name evidence="4" type="ORF">HKBW3S43_01424</name>
</gene>
<protein>
    <submittedName>
        <fullName evidence="4">CO dehydrogenase maturation factor</fullName>
    </submittedName>
</protein>
<dbReference type="AlphaFoldDB" id="A0A6V8PSP5"/>
<dbReference type="InterPro" id="IPR027417">
    <property type="entry name" value="P-loop_NTPase"/>
</dbReference>
<dbReference type="Pfam" id="PF01656">
    <property type="entry name" value="CbiA"/>
    <property type="match status" value="1"/>
</dbReference>
<comment type="caution">
    <text evidence="4">The sequence shown here is derived from an EMBL/GenBank/DDBJ whole genome shotgun (WGS) entry which is preliminary data.</text>
</comment>
<evidence type="ECO:0000256" key="1">
    <source>
        <dbReference type="ARBA" id="ARBA00022741"/>
    </source>
</evidence>
<evidence type="ECO:0000256" key="2">
    <source>
        <dbReference type="ARBA" id="ARBA00022840"/>
    </source>
</evidence>
<dbReference type="InterPro" id="IPR050625">
    <property type="entry name" value="ParA/MinD_ATPase"/>
</dbReference>
<dbReference type="EMBL" id="BLSB01000158">
    <property type="protein sequence ID" value="GFP35635.1"/>
    <property type="molecule type" value="Genomic_DNA"/>
</dbReference>
<evidence type="ECO:0000313" key="4">
    <source>
        <dbReference type="EMBL" id="GFP35635.1"/>
    </source>
</evidence>
<dbReference type="GO" id="GO:0005829">
    <property type="term" value="C:cytosol"/>
    <property type="evidence" value="ECO:0007669"/>
    <property type="project" value="TreeGrafter"/>
</dbReference>
<evidence type="ECO:0000259" key="3">
    <source>
        <dbReference type="Pfam" id="PF01656"/>
    </source>
</evidence>
<keyword evidence="1" id="KW-0547">Nucleotide-binding</keyword>
<dbReference type="GO" id="GO:0016887">
    <property type="term" value="F:ATP hydrolysis activity"/>
    <property type="evidence" value="ECO:0007669"/>
    <property type="project" value="TreeGrafter"/>
</dbReference>
<name>A0A6V8PSP5_9ACTN</name>
<dbReference type="InterPro" id="IPR002586">
    <property type="entry name" value="CobQ/CobB/MinD/ParA_Nub-bd_dom"/>
</dbReference>
<dbReference type="PANTHER" id="PTHR43384">
    <property type="entry name" value="SEPTUM SITE-DETERMINING PROTEIN MIND HOMOLOG, CHLOROPLASTIC-RELATED"/>
    <property type="match status" value="1"/>
</dbReference>
<sequence>MSMKLAISGKGGTGKTTLAGVLAWVYANEGRKVLAVDADPDANLASALGFVLLKSLLRHLLLERDEVVIVDMEAGIEHLGR</sequence>
<dbReference type="GO" id="GO:0005524">
    <property type="term" value="F:ATP binding"/>
    <property type="evidence" value="ECO:0007669"/>
    <property type="project" value="UniProtKB-KW"/>
</dbReference>
<proteinExistence type="predicted"/>
<reference evidence="4 5" key="1">
    <citation type="journal article" date="2020" name="Front. Microbiol.">
        <title>Single-cell genomics of novel Actinobacteria with the Wood-Ljungdahl pathway discovered in a serpentinizing system.</title>
        <authorList>
            <person name="Merino N."/>
            <person name="Kawai M."/>
            <person name="Boyd E.S."/>
            <person name="Colman D.R."/>
            <person name="McGlynn S.E."/>
            <person name="Nealson K.H."/>
            <person name="Kurokawa K."/>
            <person name="Hongoh Y."/>
        </authorList>
    </citation>
    <scope>NUCLEOTIDE SEQUENCE [LARGE SCALE GENOMIC DNA]</scope>
    <source>
        <strain evidence="4 5">S43</strain>
    </source>
</reference>
<accession>A0A6V8PSP5</accession>
<dbReference type="GO" id="GO:0009898">
    <property type="term" value="C:cytoplasmic side of plasma membrane"/>
    <property type="evidence" value="ECO:0007669"/>
    <property type="project" value="TreeGrafter"/>
</dbReference>
<dbReference type="Gene3D" id="3.40.50.300">
    <property type="entry name" value="P-loop containing nucleotide triphosphate hydrolases"/>
    <property type="match status" value="1"/>
</dbReference>
<organism evidence="4 5">
    <name type="scientific">Candidatus Hakubella thermalkaliphila</name>
    <dbReference type="NCBI Taxonomy" id="2754717"/>
    <lineage>
        <taxon>Bacteria</taxon>
        <taxon>Bacillati</taxon>
        <taxon>Actinomycetota</taxon>
        <taxon>Actinomycetota incertae sedis</taxon>
        <taxon>Candidatus Hakubellales</taxon>
        <taxon>Candidatus Hakubellaceae</taxon>
        <taxon>Candidatus Hakubella</taxon>
    </lineage>
</organism>
<dbReference type="PANTHER" id="PTHR43384:SF6">
    <property type="entry name" value="SEPTUM SITE-DETERMINING PROTEIN MIND HOMOLOG, CHLOROPLASTIC"/>
    <property type="match status" value="1"/>
</dbReference>
<evidence type="ECO:0000313" key="5">
    <source>
        <dbReference type="Proteomes" id="UP000576480"/>
    </source>
</evidence>
<dbReference type="Proteomes" id="UP000576480">
    <property type="component" value="Unassembled WGS sequence"/>
</dbReference>
<feature type="domain" description="CobQ/CobB/MinD/ParA nucleotide binding" evidence="3">
    <location>
        <begin position="6"/>
        <end position="49"/>
    </location>
</feature>